<proteinExistence type="predicted"/>
<keyword evidence="2" id="KW-1185">Reference proteome</keyword>
<reference evidence="1 2" key="1">
    <citation type="submission" date="2024-09" db="EMBL/GenBank/DDBJ databases">
        <title>Chromosome-scale assembly of Riccia fluitans.</title>
        <authorList>
            <person name="Paukszto L."/>
            <person name="Sawicki J."/>
            <person name="Karawczyk K."/>
            <person name="Piernik-Szablinska J."/>
            <person name="Szczecinska M."/>
            <person name="Mazdziarz M."/>
        </authorList>
    </citation>
    <scope>NUCLEOTIDE SEQUENCE [LARGE SCALE GENOMIC DNA]</scope>
    <source>
        <strain evidence="1">Rf_01</strain>
        <tissue evidence="1">Aerial parts of the thallus</tissue>
    </source>
</reference>
<sequence length="77" mass="8301">MVAELPGPLCLNYIPANMQQKAVQIEDHDLLPRNFWMNGTGSGSSIEPIPARVAAPSWPAWLPRPSPAEPTPLAAVD</sequence>
<gene>
    <name evidence="1" type="ORF">R1flu_021560</name>
</gene>
<dbReference type="EMBL" id="JBHFFA010000001">
    <property type="protein sequence ID" value="KAL2653432.1"/>
    <property type="molecule type" value="Genomic_DNA"/>
</dbReference>
<evidence type="ECO:0000313" key="2">
    <source>
        <dbReference type="Proteomes" id="UP001605036"/>
    </source>
</evidence>
<comment type="caution">
    <text evidence="1">The sequence shown here is derived from an EMBL/GenBank/DDBJ whole genome shotgun (WGS) entry which is preliminary data.</text>
</comment>
<dbReference type="AlphaFoldDB" id="A0ABD1ZPQ5"/>
<name>A0ABD1ZPQ5_9MARC</name>
<protein>
    <submittedName>
        <fullName evidence="1">Uncharacterized protein</fullName>
    </submittedName>
</protein>
<dbReference type="Proteomes" id="UP001605036">
    <property type="component" value="Unassembled WGS sequence"/>
</dbReference>
<evidence type="ECO:0000313" key="1">
    <source>
        <dbReference type="EMBL" id="KAL2653432.1"/>
    </source>
</evidence>
<organism evidence="1 2">
    <name type="scientific">Riccia fluitans</name>
    <dbReference type="NCBI Taxonomy" id="41844"/>
    <lineage>
        <taxon>Eukaryota</taxon>
        <taxon>Viridiplantae</taxon>
        <taxon>Streptophyta</taxon>
        <taxon>Embryophyta</taxon>
        <taxon>Marchantiophyta</taxon>
        <taxon>Marchantiopsida</taxon>
        <taxon>Marchantiidae</taxon>
        <taxon>Marchantiales</taxon>
        <taxon>Ricciaceae</taxon>
        <taxon>Riccia</taxon>
    </lineage>
</organism>
<accession>A0ABD1ZPQ5</accession>